<reference evidence="1" key="1">
    <citation type="journal article" date="2015" name="Nature">
        <title>Complex archaea that bridge the gap between prokaryotes and eukaryotes.</title>
        <authorList>
            <person name="Spang A."/>
            <person name="Saw J.H."/>
            <person name="Jorgensen S.L."/>
            <person name="Zaremba-Niedzwiedzka K."/>
            <person name="Martijn J."/>
            <person name="Lind A.E."/>
            <person name="van Eijk R."/>
            <person name="Schleper C."/>
            <person name="Guy L."/>
            <person name="Ettema T.J."/>
        </authorList>
    </citation>
    <scope>NUCLEOTIDE SEQUENCE</scope>
</reference>
<dbReference type="AlphaFoldDB" id="A0A0F9AZD8"/>
<proteinExistence type="predicted"/>
<feature type="non-terminal residue" evidence="1">
    <location>
        <position position="60"/>
    </location>
</feature>
<organism evidence="1">
    <name type="scientific">marine sediment metagenome</name>
    <dbReference type="NCBI Taxonomy" id="412755"/>
    <lineage>
        <taxon>unclassified sequences</taxon>
        <taxon>metagenomes</taxon>
        <taxon>ecological metagenomes</taxon>
    </lineage>
</organism>
<name>A0A0F9AZD8_9ZZZZ</name>
<evidence type="ECO:0000313" key="1">
    <source>
        <dbReference type="EMBL" id="KKL06882.1"/>
    </source>
</evidence>
<protein>
    <submittedName>
        <fullName evidence="1">Uncharacterized protein</fullName>
    </submittedName>
</protein>
<accession>A0A0F9AZD8</accession>
<gene>
    <name evidence="1" type="ORF">LCGC14_2591600</name>
</gene>
<sequence>MLQQVKTRKSNRIPARFKPHSIVLAEQLDVLFNRAYDKESNISTGDDTAISMSRLRNACV</sequence>
<dbReference type="EMBL" id="LAZR01043518">
    <property type="protein sequence ID" value="KKL06882.1"/>
    <property type="molecule type" value="Genomic_DNA"/>
</dbReference>
<comment type="caution">
    <text evidence="1">The sequence shown here is derived from an EMBL/GenBank/DDBJ whole genome shotgun (WGS) entry which is preliminary data.</text>
</comment>